<dbReference type="EMBL" id="BNJQ01000040">
    <property type="protein sequence ID" value="GHP12311.1"/>
    <property type="molecule type" value="Genomic_DNA"/>
</dbReference>
<dbReference type="OrthoDB" id="513375at2759"/>
<dbReference type="Proteomes" id="UP000660262">
    <property type="component" value="Unassembled WGS sequence"/>
</dbReference>
<organism evidence="2 3">
    <name type="scientific">Pycnococcus provasolii</name>
    <dbReference type="NCBI Taxonomy" id="41880"/>
    <lineage>
        <taxon>Eukaryota</taxon>
        <taxon>Viridiplantae</taxon>
        <taxon>Chlorophyta</taxon>
        <taxon>Pseudoscourfieldiophyceae</taxon>
        <taxon>Pseudoscourfieldiales</taxon>
        <taxon>Pycnococcaceae</taxon>
        <taxon>Pycnococcus</taxon>
    </lineage>
</organism>
<sequence>MPISSTPHAASSGLRAPPSSESHLGGVAGSSRPSSSRSLSSGSRLRKLAPPPFASRNEHGDASPEDGAVGATGATNKGENNQHYRPCTACSSFAACRRGVLVSLGGGFMALGNTFAAYADETDAPVAIQVDEPTVDPSPADGDDASPQAAEMATMSDEGAAAPSEEPAQVVVPPEDRCRECGGSGVVLCDMCGGTGKWRAVSRKRPQDNYEFAECPQCFGRGVLVCGTCFGTGLRNVRGLLRRPEATPLVDKMRNGTLLPGEAQKLLAKAAAEARVAANS</sequence>
<evidence type="ECO:0000313" key="3">
    <source>
        <dbReference type="Proteomes" id="UP000660262"/>
    </source>
</evidence>
<reference evidence="2" key="1">
    <citation type="submission" date="2020-10" db="EMBL/GenBank/DDBJ databases">
        <title>Unveiling of a novel bifunctional photoreceptor, Dualchrome1, isolated from a cosmopolitan green alga.</title>
        <authorList>
            <person name="Suzuki S."/>
            <person name="Kawachi M."/>
        </authorList>
    </citation>
    <scope>NUCLEOTIDE SEQUENCE</scope>
    <source>
        <strain evidence="2">NIES 2893</strain>
    </source>
</reference>
<comment type="caution">
    <text evidence="2">The sequence shown here is derived from an EMBL/GenBank/DDBJ whole genome shotgun (WGS) entry which is preliminary data.</text>
</comment>
<protein>
    <recommendedName>
        <fullName evidence="4">CR-type domain-containing protein</fullName>
    </recommendedName>
</protein>
<evidence type="ECO:0000313" key="2">
    <source>
        <dbReference type="EMBL" id="GHP12311.1"/>
    </source>
</evidence>
<accession>A0A830I3M0</accession>
<feature type="compositionally biased region" description="Low complexity" evidence="1">
    <location>
        <begin position="137"/>
        <end position="150"/>
    </location>
</feature>
<proteinExistence type="predicted"/>
<name>A0A830I3M0_9CHLO</name>
<dbReference type="SUPFAM" id="SSF57938">
    <property type="entry name" value="DnaJ/Hsp40 cysteine-rich domain"/>
    <property type="match status" value="1"/>
</dbReference>
<keyword evidence="3" id="KW-1185">Reference proteome</keyword>
<feature type="compositionally biased region" description="Low complexity" evidence="1">
    <location>
        <begin position="29"/>
        <end position="43"/>
    </location>
</feature>
<dbReference type="AlphaFoldDB" id="A0A830I3M0"/>
<feature type="region of interest" description="Disordered" evidence="1">
    <location>
        <begin position="1"/>
        <end position="83"/>
    </location>
</feature>
<evidence type="ECO:0000256" key="1">
    <source>
        <dbReference type="SAM" id="MobiDB-lite"/>
    </source>
</evidence>
<dbReference type="PANTHER" id="PTHR15852:SF54">
    <property type="entry name" value="PROTEIN SSUH2 HOMOLOG"/>
    <property type="match status" value="1"/>
</dbReference>
<gene>
    <name evidence="2" type="ORF">PPROV_001103900</name>
</gene>
<feature type="region of interest" description="Disordered" evidence="1">
    <location>
        <begin position="132"/>
        <end position="171"/>
    </location>
</feature>
<feature type="compositionally biased region" description="Polar residues" evidence="1">
    <location>
        <begin position="73"/>
        <end position="83"/>
    </location>
</feature>
<dbReference type="PANTHER" id="PTHR15852">
    <property type="entry name" value="PLASTID TRANSCRIPTIONALLY ACTIVE PROTEIN"/>
    <property type="match status" value="1"/>
</dbReference>
<evidence type="ECO:0008006" key="4">
    <source>
        <dbReference type="Google" id="ProtNLM"/>
    </source>
</evidence>
<dbReference type="InterPro" id="IPR036410">
    <property type="entry name" value="HSP_DnaJ_Cys-rich_dom_sf"/>
</dbReference>